<dbReference type="AlphaFoldDB" id="F2JWC3"/>
<proteinExistence type="predicted"/>
<accession>F2JWC3</accession>
<gene>
    <name evidence="1" type="ordered locus">Marme_0207</name>
</gene>
<dbReference type="STRING" id="717774.Marme_0207"/>
<protein>
    <submittedName>
        <fullName evidence="1">YHS domain-containing protein</fullName>
    </submittedName>
</protein>
<dbReference type="EMBL" id="CP002583">
    <property type="protein sequence ID" value="ADZ89511.1"/>
    <property type="molecule type" value="Genomic_DNA"/>
</dbReference>
<dbReference type="eggNOG" id="COG3350">
    <property type="taxonomic scope" value="Bacteria"/>
</dbReference>
<dbReference type="Proteomes" id="UP000001062">
    <property type="component" value="Chromosome"/>
</dbReference>
<keyword evidence="2" id="KW-1185">Reference proteome</keyword>
<organism evidence="1 2">
    <name type="scientific">Marinomonas mediterranea (strain ATCC 700492 / JCM 21426 / NBRC 103028 / MMB-1)</name>
    <dbReference type="NCBI Taxonomy" id="717774"/>
    <lineage>
        <taxon>Bacteria</taxon>
        <taxon>Pseudomonadati</taxon>
        <taxon>Pseudomonadota</taxon>
        <taxon>Gammaproteobacteria</taxon>
        <taxon>Oceanospirillales</taxon>
        <taxon>Oceanospirillaceae</taxon>
        <taxon>Marinomonas</taxon>
    </lineage>
</organism>
<dbReference type="KEGG" id="mme:Marme_0207"/>
<evidence type="ECO:0000313" key="1">
    <source>
        <dbReference type="EMBL" id="ADZ89511.1"/>
    </source>
</evidence>
<name>F2JWC3_MARM1</name>
<sequence length="153" mass="17384" precursor="true">MRGLILSLVLLFPLGLFANELVSTSYWSNTAIGGHDTTAYHQVELDRPSRLAEGSPRFTVKWNGAEWHFASQASADKFSMKPAEYAPSYNGFCANALSLGEGKIRTDGTVWEFFGDKLYLFYAERGRQRWLNGDWQQYKAQADTAWADIIFER</sequence>
<dbReference type="RefSeq" id="WP_013659418.1">
    <property type="nucleotide sequence ID" value="NC_015276.1"/>
</dbReference>
<reference evidence="1 2" key="1">
    <citation type="journal article" date="2012" name="Stand. Genomic Sci.">
        <title>Complete genome sequence of the melanogenic marine bacterium Marinomonas mediterranea type strain (MMB-1(T)).</title>
        <authorList>
            <person name="Lucas-Elio P."/>
            <person name="Goodwin L."/>
            <person name="Woyke T."/>
            <person name="Pitluck S."/>
            <person name="Nolan M."/>
            <person name="Kyrpides N.C."/>
            <person name="Detter J.C."/>
            <person name="Copeland A."/>
            <person name="Teshima H."/>
            <person name="Bruce D."/>
            <person name="Detter C."/>
            <person name="Tapia R."/>
            <person name="Han S."/>
            <person name="Land M.L."/>
            <person name="Ivanova N."/>
            <person name="Mikhailova N."/>
            <person name="Johnston A.W."/>
            <person name="Sanchez-Amat A."/>
        </authorList>
    </citation>
    <scope>NUCLEOTIDE SEQUENCE [LARGE SCALE GENOMIC DNA]</scope>
    <source>
        <strain evidence="2">ATCC 700492 / JCM 21426 / NBRC 103028 / MMB-1</strain>
    </source>
</reference>
<evidence type="ECO:0000313" key="2">
    <source>
        <dbReference type="Proteomes" id="UP000001062"/>
    </source>
</evidence>
<dbReference type="OrthoDB" id="344729at2"/>
<dbReference type="HOGENOM" id="CLU_087914_2_0_6"/>
<dbReference type="NCBIfam" id="NF041384">
    <property type="entry name" value="YHS_seleno_dom"/>
    <property type="match status" value="1"/>
</dbReference>
<dbReference type="PATRIC" id="fig|717774.3.peg.210"/>